<dbReference type="InterPro" id="IPR013766">
    <property type="entry name" value="Thioredoxin_domain"/>
</dbReference>
<feature type="signal peptide" evidence="5">
    <location>
        <begin position="1"/>
        <end position="19"/>
    </location>
</feature>
<keyword evidence="4" id="KW-0676">Redox-active center</keyword>
<dbReference type="RefSeq" id="WP_120334822.1">
    <property type="nucleotide sequence ID" value="NZ_MCAQ01000023.1"/>
</dbReference>
<protein>
    <recommendedName>
        <fullName evidence="6">Thioredoxin domain-containing protein</fullName>
    </recommendedName>
</protein>
<keyword evidence="2" id="KW-0201">Cytochrome c-type biogenesis</keyword>
<dbReference type="GO" id="GO:0017004">
    <property type="term" value="P:cytochrome complex assembly"/>
    <property type="evidence" value="ECO:0007669"/>
    <property type="project" value="UniProtKB-KW"/>
</dbReference>
<dbReference type="GO" id="GO:0030313">
    <property type="term" value="C:cell envelope"/>
    <property type="evidence" value="ECO:0007669"/>
    <property type="project" value="UniProtKB-SubCell"/>
</dbReference>
<dbReference type="CDD" id="cd02966">
    <property type="entry name" value="TlpA_like_family"/>
    <property type="match status" value="1"/>
</dbReference>
<reference evidence="7 8" key="1">
    <citation type="submission" date="2016-07" db="EMBL/GenBank/DDBJ databases">
        <title>Genome analysis of Sphingobacterium siyangense T12B17.</title>
        <authorList>
            <person name="Xu D."/>
            <person name="Su Y."/>
            <person name="Zheng S."/>
        </authorList>
    </citation>
    <scope>NUCLEOTIDE SEQUENCE [LARGE SCALE GENOMIC DNA]</scope>
    <source>
        <strain evidence="7 8">T12B17</strain>
    </source>
</reference>
<dbReference type="SUPFAM" id="SSF52833">
    <property type="entry name" value="Thioredoxin-like"/>
    <property type="match status" value="1"/>
</dbReference>
<evidence type="ECO:0000259" key="6">
    <source>
        <dbReference type="PROSITE" id="PS51352"/>
    </source>
</evidence>
<keyword evidence="3" id="KW-1015">Disulfide bond</keyword>
<accession>A0A420FQ07</accession>
<dbReference type="Gene3D" id="3.40.30.10">
    <property type="entry name" value="Glutaredoxin"/>
    <property type="match status" value="1"/>
</dbReference>
<dbReference type="PANTHER" id="PTHR42852:SF6">
    <property type="entry name" value="THIOL:DISULFIDE INTERCHANGE PROTEIN DSBE"/>
    <property type="match status" value="1"/>
</dbReference>
<evidence type="ECO:0000256" key="3">
    <source>
        <dbReference type="ARBA" id="ARBA00023157"/>
    </source>
</evidence>
<gene>
    <name evidence="7" type="ORF">BCY89_09035</name>
</gene>
<name>A0A420FQ07_9SPHI</name>
<evidence type="ECO:0000256" key="4">
    <source>
        <dbReference type="ARBA" id="ARBA00023284"/>
    </source>
</evidence>
<dbReference type="GO" id="GO:0016491">
    <property type="term" value="F:oxidoreductase activity"/>
    <property type="evidence" value="ECO:0007669"/>
    <property type="project" value="InterPro"/>
</dbReference>
<organism evidence="7 8">
    <name type="scientific">Sphingobacterium siyangense</name>
    <dbReference type="NCBI Taxonomy" id="459529"/>
    <lineage>
        <taxon>Bacteria</taxon>
        <taxon>Pseudomonadati</taxon>
        <taxon>Bacteroidota</taxon>
        <taxon>Sphingobacteriia</taxon>
        <taxon>Sphingobacteriales</taxon>
        <taxon>Sphingobacteriaceae</taxon>
        <taxon>Sphingobacterium</taxon>
    </lineage>
</organism>
<evidence type="ECO:0000313" key="7">
    <source>
        <dbReference type="EMBL" id="RKF35080.1"/>
    </source>
</evidence>
<comment type="subcellular location">
    <subcellularLocation>
        <location evidence="1">Cell envelope</location>
    </subcellularLocation>
</comment>
<dbReference type="Pfam" id="PF13905">
    <property type="entry name" value="Thioredoxin_8"/>
    <property type="match status" value="1"/>
</dbReference>
<dbReference type="PROSITE" id="PS51352">
    <property type="entry name" value="THIOREDOXIN_2"/>
    <property type="match status" value="1"/>
</dbReference>
<dbReference type="InterPro" id="IPR050553">
    <property type="entry name" value="Thioredoxin_ResA/DsbE_sf"/>
</dbReference>
<dbReference type="PANTHER" id="PTHR42852">
    <property type="entry name" value="THIOL:DISULFIDE INTERCHANGE PROTEIN DSBE"/>
    <property type="match status" value="1"/>
</dbReference>
<dbReference type="InterPro" id="IPR036249">
    <property type="entry name" value="Thioredoxin-like_sf"/>
</dbReference>
<evidence type="ECO:0000256" key="5">
    <source>
        <dbReference type="SAM" id="SignalP"/>
    </source>
</evidence>
<proteinExistence type="predicted"/>
<keyword evidence="5" id="KW-0732">Signal</keyword>
<comment type="caution">
    <text evidence="7">The sequence shown here is derived from an EMBL/GenBank/DDBJ whole genome shotgun (WGS) entry which is preliminary data.</text>
</comment>
<dbReference type="Proteomes" id="UP000286402">
    <property type="component" value="Unassembled WGS sequence"/>
</dbReference>
<feature type="domain" description="Thioredoxin" evidence="6">
    <location>
        <begin position="341"/>
        <end position="498"/>
    </location>
</feature>
<dbReference type="EMBL" id="MCAQ01000023">
    <property type="protein sequence ID" value="RKF35080.1"/>
    <property type="molecule type" value="Genomic_DNA"/>
</dbReference>
<evidence type="ECO:0000256" key="2">
    <source>
        <dbReference type="ARBA" id="ARBA00022748"/>
    </source>
</evidence>
<evidence type="ECO:0000313" key="8">
    <source>
        <dbReference type="Proteomes" id="UP000286402"/>
    </source>
</evidence>
<keyword evidence="8" id="KW-1185">Reference proteome</keyword>
<dbReference type="InterPro" id="IPR012336">
    <property type="entry name" value="Thioredoxin-like_fold"/>
</dbReference>
<evidence type="ECO:0000256" key="1">
    <source>
        <dbReference type="ARBA" id="ARBA00004196"/>
    </source>
</evidence>
<feature type="chain" id="PRO_5019212586" description="Thioredoxin domain-containing protein" evidence="5">
    <location>
        <begin position="20"/>
        <end position="498"/>
    </location>
</feature>
<sequence>MKKILVFLLMTLFCLSSHAQFKLSGKIWNYDPNKTLEINIPLVFGFYKENSQRITVAGDGTFEVALPVTARKSATLIYSGVFQTLLLSPGKDLIANLTDSTIGFTAGSALTENRTIQQIKLDEVPFFMKAPALNNLAKRSLAELRQQLLIPFLADCNQMNEVIRTTSLPSQLKDYIRTELYTKRINHLNDFARVAELPKPTSDSLVLELFGKASINLQDNFGGPSFYSFLDNYLRYLETKAFVKIRSEKIPSSEPIPYFGISLDSANRLMNSYSKDYWRFIGALNNFPKTIVEKYNFQQLVNLYHDRDLTHLKALAGAHWKIFPTDEHRPLVERYIADLDSLLIANKQNKQIRLIEDDQPISSIYDLIAELKGKVVYLDVWGTWCGPCKFELKYTPELKKRYIDKDIAFVYLDMDEDHHDQDWKDFIRVNNLTGIHLRKNRKQIEPFWKELLLNAKDKAEYYPQYFIFDKTGKLVVEKALRPSNGKQLYDQIDQILNQ</sequence>
<dbReference type="AlphaFoldDB" id="A0A420FQ07"/>